<gene>
    <name evidence="2" type="ORF">GCM10023191_079820</name>
</gene>
<evidence type="ECO:0000313" key="2">
    <source>
        <dbReference type="EMBL" id="GAA4513149.1"/>
    </source>
</evidence>
<evidence type="ECO:0000256" key="1">
    <source>
        <dbReference type="SAM" id="MobiDB-lite"/>
    </source>
</evidence>
<accession>A0ABP8QY74</accession>
<name>A0ABP8QY74_9ACTN</name>
<comment type="caution">
    <text evidence="2">The sequence shown here is derived from an EMBL/GenBank/DDBJ whole genome shotgun (WGS) entry which is preliminary data.</text>
</comment>
<organism evidence="2 3">
    <name type="scientific">Actinoallomurus oryzae</name>
    <dbReference type="NCBI Taxonomy" id="502180"/>
    <lineage>
        <taxon>Bacteria</taxon>
        <taxon>Bacillati</taxon>
        <taxon>Actinomycetota</taxon>
        <taxon>Actinomycetes</taxon>
        <taxon>Streptosporangiales</taxon>
        <taxon>Thermomonosporaceae</taxon>
        <taxon>Actinoallomurus</taxon>
    </lineage>
</organism>
<keyword evidence="3" id="KW-1185">Reference proteome</keyword>
<feature type="region of interest" description="Disordered" evidence="1">
    <location>
        <begin position="1"/>
        <end position="36"/>
    </location>
</feature>
<protein>
    <submittedName>
        <fullName evidence="2">Uncharacterized protein</fullName>
    </submittedName>
</protein>
<proteinExistence type="predicted"/>
<dbReference type="Proteomes" id="UP001500503">
    <property type="component" value="Unassembled WGS sequence"/>
</dbReference>
<reference evidence="3" key="1">
    <citation type="journal article" date="2019" name="Int. J. Syst. Evol. Microbiol.">
        <title>The Global Catalogue of Microorganisms (GCM) 10K type strain sequencing project: providing services to taxonomists for standard genome sequencing and annotation.</title>
        <authorList>
            <consortium name="The Broad Institute Genomics Platform"/>
            <consortium name="The Broad Institute Genome Sequencing Center for Infectious Disease"/>
            <person name="Wu L."/>
            <person name="Ma J."/>
        </authorList>
    </citation>
    <scope>NUCLEOTIDE SEQUENCE [LARGE SCALE GENOMIC DNA]</scope>
    <source>
        <strain evidence="3">JCM 17933</strain>
    </source>
</reference>
<sequence length="78" mass="8505">MFADADGLGPALRDDEAADVAEEHEQDAEVEERAADAEQAALVQLGGASLTYTFHEQDPVQFTPCVERTTLSCDHRSR</sequence>
<feature type="compositionally biased region" description="Acidic residues" evidence="1">
    <location>
        <begin position="16"/>
        <end position="30"/>
    </location>
</feature>
<dbReference type="EMBL" id="BAABHF010000048">
    <property type="protein sequence ID" value="GAA4513149.1"/>
    <property type="molecule type" value="Genomic_DNA"/>
</dbReference>
<evidence type="ECO:0000313" key="3">
    <source>
        <dbReference type="Proteomes" id="UP001500503"/>
    </source>
</evidence>